<dbReference type="OrthoDB" id="7593450at2"/>
<gene>
    <name evidence="1" type="ORF">CBP31_01170</name>
</gene>
<dbReference type="Proteomes" id="UP000243937">
    <property type="component" value="Chromosome"/>
</dbReference>
<dbReference type="InterPro" id="IPR011990">
    <property type="entry name" value="TPR-like_helical_dom_sf"/>
</dbReference>
<dbReference type="Gene3D" id="1.25.40.10">
    <property type="entry name" value="Tetratricopeptide repeat domain"/>
    <property type="match status" value="1"/>
</dbReference>
<protein>
    <recommendedName>
        <fullName evidence="3">DUF924 domain-containing protein</fullName>
    </recommendedName>
</protein>
<dbReference type="SUPFAM" id="SSF48452">
    <property type="entry name" value="TPR-like"/>
    <property type="match status" value="1"/>
</dbReference>
<accession>A0A1Y0D1M4</accession>
<sequence length="190" mass="21473">MLDSVLTFWFEELKPAQWWQKNKSLDKKITSRFGEVHAAAVAGELFEWRDTSEGRLAEIIVLDQFSRNIYRDKPQAFAADGMALILAQQAITAGAEQALSPQQRVFLYMPFMHSESAKIHEVAQVLFTKNADPSQGSNNELVGAVSSLKYQTAHRKIIQRFGRYPHRNAILGRASTEEEKAFLKQPGSSF</sequence>
<evidence type="ECO:0008006" key="3">
    <source>
        <dbReference type="Google" id="ProtNLM"/>
    </source>
</evidence>
<dbReference type="Gene3D" id="1.20.58.320">
    <property type="entry name" value="TPR-like"/>
    <property type="match status" value="1"/>
</dbReference>
<reference evidence="1 2" key="1">
    <citation type="journal article" date="2014" name="Int. J. Syst. Evol. Microbiol.">
        <title>Oceanisphaera profunda sp. nov., a marine bacterium isolated from deep-sea sediment, and emended description of the genus Oceanisphaera.</title>
        <authorList>
            <person name="Xu Z."/>
            <person name="Zhang X.Y."/>
            <person name="Su H.N."/>
            <person name="Yu Z.C."/>
            <person name="Liu C."/>
            <person name="Li H."/>
            <person name="Chen X.L."/>
            <person name="Song X.Y."/>
            <person name="Xie B.B."/>
            <person name="Qin Q.L."/>
            <person name="Zhou B.C."/>
            <person name="Shi M."/>
            <person name="Huang Y."/>
            <person name="Zhang Y.Z."/>
        </authorList>
    </citation>
    <scope>NUCLEOTIDE SEQUENCE [LARGE SCALE GENOMIC DNA]</scope>
    <source>
        <strain evidence="1 2">SM1222</strain>
    </source>
</reference>
<dbReference type="RefSeq" id="WP_087034497.1">
    <property type="nucleotide sequence ID" value="NZ_CP021377.1"/>
</dbReference>
<dbReference type="InterPro" id="IPR010323">
    <property type="entry name" value="DUF924"/>
</dbReference>
<dbReference type="Pfam" id="PF06041">
    <property type="entry name" value="DUF924"/>
    <property type="match status" value="1"/>
</dbReference>
<dbReference type="KEGG" id="opf:CBP31_01170"/>
<dbReference type="EMBL" id="CP021377">
    <property type="protein sequence ID" value="ART81413.1"/>
    <property type="molecule type" value="Genomic_DNA"/>
</dbReference>
<dbReference type="AlphaFoldDB" id="A0A1Y0D1M4"/>
<proteinExistence type="predicted"/>
<keyword evidence="2" id="KW-1185">Reference proteome</keyword>
<evidence type="ECO:0000313" key="2">
    <source>
        <dbReference type="Proteomes" id="UP000243937"/>
    </source>
</evidence>
<organism evidence="1 2">
    <name type="scientific">Oceanisphaera profunda</name>
    <dbReference type="NCBI Taxonomy" id="1416627"/>
    <lineage>
        <taxon>Bacteria</taxon>
        <taxon>Pseudomonadati</taxon>
        <taxon>Pseudomonadota</taxon>
        <taxon>Gammaproteobacteria</taxon>
        <taxon>Aeromonadales</taxon>
        <taxon>Aeromonadaceae</taxon>
        <taxon>Oceanisphaera</taxon>
    </lineage>
</organism>
<name>A0A1Y0D1M4_9GAMM</name>
<evidence type="ECO:0000313" key="1">
    <source>
        <dbReference type="EMBL" id="ART81413.1"/>
    </source>
</evidence>